<dbReference type="NCBIfam" id="TIGR03506">
    <property type="entry name" value="FlgEFG_subfam"/>
    <property type="match status" value="1"/>
</dbReference>
<dbReference type="EMBL" id="FRCX01000005">
    <property type="protein sequence ID" value="SHN18169.1"/>
    <property type="molecule type" value="Genomic_DNA"/>
</dbReference>
<keyword evidence="7" id="KW-0966">Cell projection</keyword>
<dbReference type="Proteomes" id="UP000184339">
    <property type="component" value="Unassembled WGS sequence"/>
</dbReference>
<dbReference type="InterPro" id="IPR037925">
    <property type="entry name" value="FlgE/F/G-like"/>
</dbReference>
<evidence type="ECO:0000259" key="5">
    <source>
        <dbReference type="Pfam" id="PF06429"/>
    </source>
</evidence>
<dbReference type="InterPro" id="IPR020013">
    <property type="entry name" value="Flagellar_FlgE/F/G"/>
</dbReference>
<feature type="domain" description="Flagellar hook protein FlgE/F/G-like D1" evidence="6">
    <location>
        <begin position="83"/>
        <end position="145"/>
    </location>
</feature>
<evidence type="ECO:0000256" key="4">
    <source>
        <dbReference type="RuleBase" id="RU362116"/>
    </source>
</evidence>
<feature type="domain" description="Flagellar basal-body/hook protein C-terminal" evidence="5">
    <location>
        <begin position="195"/>
        <end position="239"/>
    </location>
</feature>
<keyword evidence="7" id="KW-0969">Cilium</keyword>
<comment type="subcellular location">
    <subcellularLocation>
        <location evidence="1 4">Bacterial flagellum basal body</location>
    </subcellularLocation>
</comment>
<dbReference type="STRING" id="551987.SAMN05192549_105200"/>
<evidence type="ECO:0000313" key="8">
    <source>
        <dbReference type="Proteomes" id="UP000184339"/>
    </source>
</evidence>
<gene>
    <name evidence="7" type="ORF">SAMN05192549_105200</name>
</gene>
<sequence>MHQDMNSLDRIAMNLTNTLTPGYQRAVPASRPFATLVAGHLAPNAALLNGVDSELVLRAPLPEVLNDNRPGTLRATGNALDLALDGPGYFEVATAEGSAYTRQGNFQLDARGRLVTAQGDPVMGKGGELFLNGAQPQIDSNGKVSVTDDNGVLQALDQLKIVRFDDSTHMARLGSGLLAGSGAANVLDDTDIQLRQSYLENANVSSMQEMVQLMQTMRHFESMQRVLQGYDEMLGTAIRKLGDV</sequence>
<dbReference type="Pfam" id="PF06429">
    <property type="entry name" value="Flg_bbr_C"/>
    <property type="match status" value="1"/>
</dbReference>
<organism evidence="7 8">
    <name type="scientific">Duganella sacchari</name>
    <dbReference type="NCBI Taxonomy" id="551987"/>
    <lineage>
        <taxon>Bacteria</taxon>
        <taxon>Pseudomonadati</taxon>
        <taxon>Pseudomonadota</taxon>
        <taxon>Betaproteobacteria</taxon>
        <taxon>Burkholderiales</taxon>
        <taxon>Oxalobacteraceae</taxon>
        <taxon>Telluria group</taxon>
        <taxon>Duganella</taxon>
    </lineage>
</organism>
<evidence type="ECO:0000256" key="2">
    <source>
        <dbReference type="ARBA" id="ARBA00009677"/>
    </source>
</evidence>
<name>A0A1M7PLL4_9BURK</name>
<dbReference type="PANTHER" id="PTHR30435">
    <property type="entry name" value="FLAGELLAR PROTEIN"/>
    <property type="match status" value="1"/>
</dbReference>
<accession>A0A1M7PLL4</accession>
<keyword evidence="3 4" id="KW-0975">Bacterial flagellum</keyword>
<reference evidence="8" key="1">
    <citation type="submission" date="2016-11" db="EMBL/GenBank/DDBJ databases">
        <authorList>
            <person name="Varghese N."/>
            <person name="Submissions S."/>
        </authorList>
    </citation>
    <scope>NUCLEOTIDE SEQUENCE [LARGE SCALE GENOMIC DNA]</scope>
    <source>
        <strain evidence="8">Sac-22</strain>
    </source>
</reference>
<dbReference type="GO" id="GO:0009425">
    <property type="term" value="C:bacterial-type flagellum basal body"/>
    <property type="evidence" value="ECO:0007669"/>
    <property type="project" value="UniProtKB-SubCell"/>
</dbReference>
<dbReference type="InterPro" id="IPR053967">
    <property type="entry name" value="LlgE_F_G-like_D1"/>
</dbReference>
<proteinExistence type="inferred from homology"/>
<dbReference type="Pfam" id="PF22692">
    <property type="entry name" value="LlgE_F_G_D1"/>
    <property type="match status" value="1"/>
</dbReference>
<dbReference type="InterPro" id="IPR010930">
    <property type="entry name" value="Flg_bb/hook_C_dom"/>
</dbReference>
<dbReference type="GO" id="GO:0071973">
    <property type="term" value="P:bacterial-type flagellum-dependent cell motility"/>
    <property type="evidence" value="ECO:0007669"/>
    <property type="project" value="UniProtKB-UniRule"/>
</dbReference>
<keyword evidence="8" id="KW-1185">Reference proteome</keyword>
<evidence type="ECO:0000259" key="6">
    <source>
        <dbReference type="Pfam" id="PF22692"/>
    </source>
</evidence>
<evidence type="ECO:0000313" key="7">
    <source>
        <dbReference type="EMBL" id="SHN18169.1"/>
    </source>
</evidence>
<dbReference type="PANTHER" id="PTHR30435:SF19">
    <property type="entry name" value="FLAGELLAR BASAL-BODY ROD PROTEIN FLGG"/>
    <property type="match status" value="1"/>
</dbReference>
<protein>
    <submittedName>
        <fullName evidence="7">Flagellar basal-body rod protein FlgG</fullName>
    </submittedName>
</protein>
<comment type="similarity">
    <text evidence="2 4">Belongs to the flagella basal body rod proteins family.</text>
</comment>
<evidence type="ECO:0000256" key="1">
    <source>
        <dbReference type="ARBA" id="ARBA00004117"/>
    </source>
</evidence>
<dbReference type="SUPFAM" id="SSF117143">
    <property type="entry name" value="Flagellar hook protein flgE"/>
    <property type="match status" value="1"/>
</dbReference>
<dbReference type="AlphaFoldDB" id="A0A1M7PLL4"/>
<keyword evidence="7" id="KW-0282">Flagellum</keyword>
<evidence type="ECO:0000256" key="3">
    <source>
        <dbReference type="ARBA" id="ARBA00023143"/>
    </source>
</evidence>